<feature type="compositionally biased region" description="Acidic residues" evidence="1">
    <location>
        <begin position="164"/>
        <end position="174"/>
    </location>
</feature>
<reference evidence="2 3" key="1">
    <citation type="submission" date="2015-04" db="EMBL/GenBank/DDBJ databases">
        <title>The draft genome sequence of Fusarium langsethiae, a T-2/HT-2 mycotoxin producer.</title>
        <authorList>
            <person name="Lysoe E."/>
            <person name="Divon H.H."/>
            <person name="Terzi V."/>
            <person name="Orru L."/>
            <person name="Lamontanara A."/>
            <person name="Kolseth A.-K."/>
            <person name="Frandsen R.J."/>
            <person name="Nielsen K."/>
            <person name="Thrane U."/>
        </authorList>
    </citation>
    <scope>NUCLEOTIDE SEQUENCE [LARGE SCALE GENOMIC DNA]</scope>
    <source>
        <strain evidence="2 3">Fl201059</strain>
    </source>
</reference>
<protein>
    <submittedName>
        <fullName evidence="2">Uncharacterized protein</fullName>
    </submittedName>
</protein>
<feature type="compositionally biased region" description="Acidic residues" evidence="1">
    <location>
        <begin position="140"/>
        <end position="149"/>
    </location>
</feature>
<feature type="region of interest" description="Disordered" evidence="1">
    <location>
        <begin position="140"/>
        <end position="174"/>
    </location>
</feature>
<dbReference type="EMBL" id="JXCE01001043">
    <property type="protein sequence ID" value="KPA35545.1"/>
    <property type="molecule type" value="Genomic_DNA"/>
</dbReference>
<sequence length="174" mass="19458">MESPCAASSASTDEFSSLPATPSSNTHHAFASYDHTLINVDLKRKQGQLEDAVPVTKKPRNHPIFPIDQISEPESTLQATALLNEAWRARSNDVWEAWKVLENFEECVVDWPLGNDVDEMLDTVMMLLGLYDMLSVAEEKDENVSDEVGESLYESDRTSQGGDEQIEDSEGMEY</sequence>
<keyword evidence="3" id="KW-1185">Reference proteome</keyword>
<evidence type="ECO:0000313" key="3">
    <source>
        <dbReference type="Proteomes" id="UP000037904"/>
    </source>
</evidence>
<proteinExistence type="predicted"/>
<name>A0A0N0DAN8_FUSLA</name>
<organism evidence="2 3">
    <name type="scientific">Fusarium langsethiae</name>
    <dbReference type="NCBI Taxonomy" id="179993"/>
    <lineage>
        <taxon>Eukaryota</taxon>
        <taxon>Fungi</taxon>
        <taxon>Dikarya</taxon>
        <taxon>Ascomycota</taxon>
        <taxon>Pezizomycotina</taxon>
        <taxon>Sordariomycetes</taxon>
        <taxon>Hypocreomycetidae</taxon>
        <taxon>Hypocreales</taxon>
        <taxon>Nectriaceae</taxon>
        <taxon>Fusarium</taxon>
    </lineage>
</organism>
<evidence type="ECO:0000313" key="2">
    <source>
        <dbReference type="EMBL" id="KPA35545.1"/>
    </source>
</evidence>
<evidence type="ECO:0000256" key="1">
    <source>
        <dbReference type="SAM" id="MobiDB-lite"/>
    </source>
</evidence>
<accession>A0A0N0DAN8</accession>
<feature type="region of interest" description="Disordered" evidence="1">
    <location>
        <begin position="1"/>
        <end position="21"/>
    </location>
</feature>
<comment type="caution">
    <text evidence="2">The sequence shown here is derived from an EMBL/GenBank/DDBJ whole genome shotgun (WGS) entry which is preliminary data.</text>
</comment>
<dbReference type="AlphaFoldDB" id="A0A0N0DAN8"/>
<gene>
    <name evidence="2" type="ORF">FLAG1_11747</name>
</gene>
<dbReference type="Proteomes" id="UP000037904">
    <property type="component" value="Unassembled WGS sequence"/>
</dbReference>